<dbReference type="SMART" id="SM00448">
    <property type="entry name" value="REC"/>
    <property type="match status" value="1"/>
</dbReference>
<dbReference type="Gene3D" id="3.40.50.2300">
    <property type="match status" value="1"/>
</dbReference>
<dbReference type="EMBL" id="WRXN01000003">
    <property type="protein sequence ID" value="MVT08491.1"/>
    <property type="molecule type" value="Genomic_DNA"/>
</dbReference>
<proteinExistence type="predicted"/>
<feature type="modified residue" description="4-aspartylphosphate" evidence="3">
    <location>
        <position position="55"/>
    </location>
</feature>
<dbReference type="AlphaFoldDB" id="A0A7K1U2B3"/>
<dbReference type="InterPro" id="IPR001789">
    <property type="entry name" value="Sig_transdc_resp-reg_receiver"/>
</dbReference>
<evidence type="ECO:0000256" key="3">
    <source>
        <dbReference type="PROSITE-ProRule" id="PRU00169"/>
    </source>
</evidence>
<dbReference type="PANTHER" id="PTHR44591">
    <property type="entry name" value="STRESS RESPONSE REGULATOR PROTEIN 1"/>
    <property type="match status" value="1"/>
</dbReference>
<evidence type="ECO:0000313" key="6">
    <source>
        <dbReference type="Proteomes" id="UP000461730"/>
    </source>
</evidence>
<keyword evidence="1 3" id="KW-0597">Phosphoprotein</keyword>
<dbReference type="SUPFAM" id="SSF52172">
    <property type="entry name" value="CheY-like"/>
    <property type="match status" value="1"/>
</dbReference>
<dbReference type="InterPro" id="IPR050595">
    <property type="entry name" value="Bact_response_regulator"/>
</dbReference>
<evidence type="ECO:0000259" key="4">
    <source>
        <dbReference type="PROSITE" id="PS50110"/>
    </source>
</evidence>
<gene>
    <name evidence="5" type="ORF">GO493_09495</name>
</gene>
<evidence type="ECO:0000256" key="1">
    <source>
        <dbReference type="ARBA" id="ARBA00022553"/>
    </source>
</evidence>
<comment type="caution">
    <text evidence="5">The sequence shown here is derived from an EMBL/GenBank/DDBJ whole genome shotgun (WGS) entry which is preliminary data.</text>
</comment>
<sequence>MQRNILLVDDDRDEISILSEAIELAGIDSRCQWARGAENAYEMVKRDLPDLILVDYNMPGINGISCMRGLKKITGVATVPILLYSTYIDPAMTREALSIGANGCIQKTLTVIDLVRTLKTLFSDLQFA</sequence>
<feature type="domain" description="Response regulatory" evidence="4">
    <location>
        <begin position="4"/>
        <end position="122"/>
    </location>
</feature>
<dbReference type="PROSITE" id="PS50110">
    <property type="entry name" value="RESPONSE_REGULATORY"/>
    <property type="match status" value="1"/>
</dbReference>
<keyword evidence="6" id="KW-1185">Reference proteome</keyword>
<dbReference type="Pfam" id="PF00072">
    <property type="entry name" value="Response_reg"/>
    <property type="match status" value="1"/>
</dbReference>
<keyword evidence="2" id="KW-0902">Two-component regulatory system</keyword>
<name>A0A7K1U2B3_9BACT</name>
<evidence type="ECO:0000256" key="2">
    <source>
        <dbReference type="ARBA" id="ARBA00023012"/>
    </source>
</evidence>
<dbReference type="GO" id="GO:0000160">
    <property type="term" value="P:phosphorelay signal transduction system"/>
    <property type="evidence" value="ECO:0007669"/>
    <property type="project" value="UniProtKB-KW"/>
</dbReference>
<evidence type="ECO:0000313" key="5">
    <source>
        <dbReference type="EMBL" id="MVT08491.1"/>
    </source>
</evidence>
<dbReference type="InterPro" id="IPR011006">
    <property type="entry name" value="CheY-like_superfamily"/>
</dbReference>
<reference evidence="5 6" key="1">
    <citation type="submission" date="2019-12" db="EMBL/GenBank/DDBJ databases">
        <title>Chitinophaga sp. strain ysch24 (GDMCC 1.1355), whole genome shotgun sequence.</title>
        <authorList>
            <person name="Zhang X."/>
        </authorList>
    </citation>
    <scope>NUCLEOTIDE SEQUENCE [LARGE SCALE GENOMIC DNA]</scope>
    <source>
        <strain evidence="6">ysch24</strain>
    </source>
</reference>
<dbReference type="Proteomes" id="UP000461730">
    <property type="component" value="Unassembled WGS sequence"/>
</dbReference>
<organism evidence="5 6">
    <name type="scientific">Chitinophaga tropicalis</name>
    <dbReference type="NCBI Taxonomy" id="2683588"/>
    <lineage>
        <taxon>Bacteria</taxon>
        <taxon>Pseudomonadati</taxon>
        <taxon>Bacteroidota</taxon>
        <taxon>Chitinophagia</taxon>
        <taxon>Chitinophagales</taxon>
        <taxon>Chitinophagaceae</taxon>
        <taxon>Chitinophaga</taxon>
    </lineage>
</organism>
<dbReference type="PANTHER" id="PTHR44591:SF14">
    <property type="entry name" value="PROTEIN PILG"/>
    <property type="match status" value="1"/>
</dbReference>
<accession>A0A7K1U2B3</accession>
<dbReference type="RefSeq" id="WP_157305912.1">
    <property type="nucleotide sequence ID" value="NZ_WRXN01000003.1"/>
</dbReference>
<protein>
    <submittedName>
        <fullName evidence="5">Response regulator</fullName>
    </submittedName>
</protein>